<accession>A0ABT8FCX7</accession>
<dbReference type="InterPro" id="IPR036890">
    <property type="entry name" value="HATPase_C_sf"/>
</dbReference>
<evidence type="ECO:0000313" key="12">
    <source>
        <dbReference type="Proteomes" id="UP001168620"/>
    </source>
</evidence>
<dbReference type="InterPro" id="IPR011712">
    <property type="entry name" value="Sig_transdc_His_kin_sub3_dim/P"/>
</dbReference>
<comment type="caution">
    <text evidence="11">The sequence shown here is derived from an EMBL/GenBank/DDBJ whole genome shotgun (WGS) entry which is preliminary data.</text>
</comment>
<feature type="transmembrane region" description="Helical" evidence="9">
    <location>
        <begin position="20"/>
        <end position="38"/>
    </location>
</feature>
<evidence type="ECO:0000256" key="9">
    <source>
        <dbReference type="SAM" id="Phobius"/>
    </source>
</evidence>
<dbReference type="PANTHER" id="PTHR24421:SF10">
    <property type="entry name" value="NITRATE_NITRITE SENSOR PROTEIN NARQ"/>
    <property type="match status" value="1"/>
</dbReference>
<keyword evidence="6 11" id="KW-0418">Kinase</keyword>
<keyword evidence="7" id="KW-0067">ATP-binding</keyword>
<evidence type="ECO:0000256" key="2">
    <source>
        <dbReference type="ARBA" id="ARBA00012438"/>
    </source>
</evidence>
<keyword evidence="9" id="KW-0812">Transmembrane</keyword>
<keyword evidence="5" id="KW-0547">Nucleotide-binding</keyword>
<dbReference type="Gene3D" id="1.20.5.1930">
    <property type="match status" value="1"/>
</dbReference>
<dbReference type="PANTHER" id="PTHR24421">
    <property type="entry name" value="NITRATE/NITRITE SENSOR PROTEIN NARX-RELATED"/>
    <property type="match status" value="1"/>
</dbReference>
<evidence type="ECO:0000313" key="11">
    <source>
        <dbReference type="EMBL" id="MDN4172546.1"/>
    </source>
</evidence>
<evidence type="ECO:0000256" key="8">
    <source>
        <dbReference type="ARBA" id="ARBA00023012"/>
    </source>
</evidence>
<dbReference type="Proteomes" id="UP001168620">
    <property type="component" value="Unassembled WGS sequence"/>
</dbReference>
<dbReference type="GO" id="GO:0016301">
    <property type="term" value="F:kinase activity"/>
    <property type="evidence" value="ECO:0007669"/>
    <property type="project" value="UniProtKB-KW"/>
</dbReference>
<dbReference type="CDD" id="cd16917">
    <property type="entry name" value="HATPase_UhpB-NarQ-NarX-like"/>
    <property type="match status" value="1"/>
</dbReference>
<dbReference type="RefSeq" id="WP_300951464.1">
    <property type="nucleotide sequence ID" value="NZ_JAUHJQ010000002.1"/>
</dbReference>
<comment type="catalytic activity">
    <reaction evidence="1">
        <text>ATP + protein L-histidine = ADP + protein N-phospho-L-histidine.</text>
        <dbReference type="EC" id="2.7.13.3"/>
    </reaction>
</comment>
<keyword evidence="12" id="KW-1185">Reference proteome</keyword>
<sequence>MDRPAPVEQPPPLTPWGRTWRLLAMLALSAVVWLPVSGEQLRETPWLFWLDLALGLSCYALVSRRRRWPLAVALVTSAVAAVSGIAAGPATLAAVSVATRRRWPELAAVFVVGLAGAQVFTLTQDDRAEDPLWLLTILNVLVLAACVGWGMYLGSRRELLATLRARAERAEAEQELRVARARTTERARIAREMHDVLAHRISQISLHAGALSFRADLSAEEMRASAAVIQDKAHEALTDLRGVLGVLRDEDTGEVVHAPQPTYDDVPRLVAEATAAGLNVEYVDRVDRSEGPVPEVVGRTVYRIVQEGITNARKHAPGALLSVELTGSPADGVDVRLCNPLGFGVAVTPGAGLGLVGLSERAELRGGRLEHRLDDGTFVLHGWLPWAA</sequence>
<evidence type="ECO:0000259" key="10">
    <source>
        <dbReference type="Pfam" id="PF07730"/>
    </source>
</evidence>
<dbReference type="EC" id="2.7.13.3" evidence="2"/>
<keyword evidence="8" id="KW-0902">Two-component regulatory system</keyword>
<organism evidence="11 12">
    <name type="scientific">Nocardioides oceani</name>
    <dbReference type="NCBI Taxonomy" id="3058369"/>
    <lineage>
        <taxon>Bacteria</taxon>
        <taxon>Bacillati</taxon>
        <taxon>Actinomycetota</taxon>
        <taxon>Actinomycetes</taxon>
        <taxon>Propionibacteriales</taxon>
        <taxon>Nocardioidaceae</taxon>
        <taxon>Nocardioides</taxon>
    </lineage>
</organism>
<name>A0ABT8FCX7_9ACTN</name>
<dbReference type="EMBL" id="JAUHJQ010000002">
    <property type="protein sequence ID" value="MDN4172546.1"/>
    <property type="molecule type" value="Genomic_DNA"/>
</dbReference>
<dbReference type="InterPro" id="IPR050482">
    <property type="entry name" value="Sensor_HK_TwoCompSys"/>
</dbReference>
<feature type="transmembrane region" description="Helical" evidence="9">
    <location>
        <begin position="68"/>
        <end position="91"/>
    </location>
</feature>
<gene>
    <name evidence="11" type="ORF">QWY28_06295</name>
</gene>
<dbReference type="Gene3D" id="3.30.565.10">
    <property type="entry name" value="Histidine kinase-like ATPase, C-terminal domain"/>
    <property type="match status" value="1"/>
</dbReference>
<dbReference type="Pfam" id="PF07730">
    <property type="entry name" value="HisKA_3"/>
    <property type="match status" value="1"/>
</dbReference>
<feature type="transmembrane region" description="Helical" evidence="9">
    <location>
        <begin position="45"/>
        <end position="62"/>
    </location>
</feature>
<keyword evidence="3" id="KW-0597">Phosphoprotein</keyword>
<dbReference type="SUPFAM" id="SSF55874">
    <property type="entry name" value="ATPase domain of HSP90 chaperone/DNA topoisomerase II/histidine kinase"/>
    <property type="match status" value="1"/>
</dbReference>
<reference evidence="11" key="1">
    <citation type="submission" date="2023-06" db="EMBL/GenBank/DDBJ databases">
        <title>Draft genome sequence of Nocardioides sp. SOB77.</title>
        <authorList>
            <person name="Zhang G."/>
        </authorList>
    </citation>
    <scope>NUCLEOTIDE SEQUENCE</scope>
    <source>
        <strain evidence="11">SOB77</strain>
    </source>
</reference>
<evidence type="ECO:0000256" key="5">
    <source>
        <dbReference type="ARBA" id="ARBA00022741"/>
    </source>
</evidence>
<proteinExistence type="predicted"/>
<evidence type="ECO:0000256" key="1">
    <source>
        <dbReference type="ARBA" id="ARBA00000085"/>
    </source>
</evidence>
<feature type="transmembrane region" description="Helical" evidence="9">
    <location>
        <begin position="132"/>
        <end position="154"/>
    </location>
</feature>
<evidence type="ECO:0000256" key="3">
    <source>
        <dbReference type="ARBA" id="ARBA00022553"/>
    </source>
</evidence>
<evidence type="ECO:0000256" key="6">
    <source>
        <dbReference type="ARBA" id="ARBA00022777"/>
    </source>
</evidence>
<keyword evidence="9" id="KW-0472">Membrane</keyword>
<keyword evidence="9" id="KW-1133">Transmembrane helix</keyword>
<feature type="transmembrane region" description="Helical" evidence="9">
    <location>
        <begin position="103"/>
        <end position="120"/>
    </location>
</feature>
<keyword evidence="4" id="KW-0808">Transferase</keyword>
<protein>
    <recommendedName>
        <fullName evidence="2">histidine kinase</fullName>
        <ecNumber evidence="2">2.7.13.3</ecNumber>
    </recommendedName>
</protein>
<evidence type="ECO:0000256" key="4">
    <source>
        <dbReference type="ARBA" id="ARBA00022679"/>
    </source>
</evidence>
<feature type="domain" description="Signal transduction histidine kinase subgroup 3 dimerisation and phosphoacceptor" evidence="10">
    <location>
        <begin position="185"/>
        <end position="250"/>
    </location>
</feature>
<evidence type="ECO:0000256" key="7">
    <source>
        <dbReference type="ARBA" id="ARBA00022840"/>
    </source>
</evidence>